<evidence type="ECO:0000259" key="11">
    <source>
        <dbReference type="Pfam" id="PF21445"/>
    </source>
</evidence>
<feature type="domain" description="ATP-dependent helicase/deoxyribonuclease subunit B N-terminal" evidence="11">
    <location>
        <begin position="9"/>
        <end position="240"/>
    </location>
</feature>
<dbReference type="InterPro" id="IPR049035">
    <property type="entry name" value="ADDB_N"/>
</dbReference>
<keyword evidence="6" id="KW-0269">Exonuclease</keyword>
<evidence type="ECO:0000259" key="10">
    <source>
        <dbReference type="Pfam" id="PF12705"/>
    </source>
</evidence>
<evidence type="ECO:0000313" key="13">
    <source>
        <dbReference type="Proteomes" id="UP000642910"/>
    </source>
</evidence>
<dbReference type="InterPro" id="IPR011604">
    <property type="entry name" value="PDDEXK-like_dom_sf"/>
</dbReference>
<dbReference type="InterPro" id="IPR038726">
    <property type="entry name" value="PDDEXK_AddAB-type"/>
</dbReference>
<evidence type="ECO:0000256" key="8">
    <source>
        <dbReference type="ARBA" id="ARBA00023125"/>
    </source>
</evidence>
<feature type="domain" description="PD-(D/E)XK endonuclease-like" evidence="10">
    <location>
        <begin position="799"/>
        <end position="1138"/>
    </location>
</feature>
<keyword evidence="13" id="KW-1185">Reference proteome</keyword>
<evidence type="ECO:0000313" key="12">
    <source>
        <dbReference type="EMBL" id="MBF8378166.1"/>
    </source>
</evidence>
<dbReference type="PANTHER" id="PTHR30591:SF1">
    <property type="entry name" value="RECBCD ENZYME SUBUNIT RECC"/>
    <property type="match status" value="1"/>
</dbReference>
<dbReference type="EMBL" id="JADPKZ010000042">
    <property type="protein sequence ID" value="MBF8378166.1"/>
    <property type="molecule type" value="Genomic_DNA"/>
</dbReference>
<proteinExistence type="predicted"/>
<name>A0ABS0F4K7_9BACL</name>
<dbReference type="InterPro" id="IPR027417">
    <property type="entry name" value="P-loop_NTPase"/>
</dbReference>
<evidence type="ECO:0000256" key="2">
    <source>
        <dbReference type="ARBA" id="ARBA00022741"/>
    </source>
</evidence>
<protein>
    <submittedName>
        <fullName evidence="12">PD-(D/E)XK nuclease family protein</fullName>
    </submittedName>
</protein>
<reference evidence="12 13" key="1">
    <citation type="submission" date="2020-11" db="EMBL/GenBank/DDBJ databases">
        <title>Genomic insight of Alicyclobacillus mali FL 18 reveals a new arsenic-resistant strain, with potential in environmental biotechnology.</title>
        <authorList>
            <person name="Fiorentino G."/>
            <person name="Gallo G."/>
            <person name="Aulitto M."/>
        </authorList>
    </citation>
    <scope>NUCLEOTIDE SEQUENCE [LARGE SCALE GENOMIC DNA]</scope>
    <source>
        <strain evidence="12 13">FL 18</strain>
    </source>
</reference>
<sequence>MGNRVNWWIGAAGSGKSSRVAEEMYRAAAKPLGPPVFWVVPESTAFAAETLLMDRVRAAFRVEVVTMRRLADRVCAHGGMARPRLTQVGRQLLLRAAYDQLESDLGPLRRAVRNASLYHHILSAFDELSAHGVSPEQLAALLEMSAARSDEVEEKQRAVHRSLVGKLSDVLKLYVRYRHLADEAGYGEPALVYLDAVNAAPHVSWLEEASLYFDGFHTFSPAERQFISALARRAKRVVITWDDIGLEGVPWEALLKEASSPEAWPHLTAWLDENEDRFAGEVQAVAAYHLFACARDFERDQLEQEAHRMLASSPGGRFHASPLIRLERALAGHAPKEPMDGIRVSVFGDRAQELSAVADEIAHLVQQEGVRPRDVAVCVPALDSIGRDLADELEVRGIPVSIDVFSTLADHPIGQLMRGAIGAVRTGFDLDALAGLLRCPLVNVKRREAFDLYVREHGVSGFAAWLVPDPWAFAARSPRSASGLRDEDADEIRRQVADALRPVIQVFAQPMVRPGEAARALWELIQAFAVKDVLARWVVQVGDDPTGGVIHEQAWGAVTALLDDLATLQPEAELPAYEVADLILESLRNVRLTRIPRDADSVFICDFVRADNWSRPRVFVVSADDGSLPPRVESSGILRDDERLAFADVFLRPLGRTSEDERCLLASLPYRVLTRASQELVVTCAANENGIERHLTPALASLIEGGFLSIRAAREEGAVPVHPVQAMRLFADALSRVHTGISLKQVAQEPVVQDVLTHVWTQQVDDSRLQLVLAGLCHRPRPWRIPQDWIPQLYGDPVHVSVSRLETYAKCSYRHFAHYALRLEPLALGQEVERDAGTWIHAAVQLATQRLAEDYPTLSQLGDEERETALVDIAHQALHQAAQDTKLEAALGGPDVAAYVGERKRHFEFVVRAIWMQLARGEMRPLWLEKEFRDVEMGVWNGVRVVVDGRIDRVDRLEEGELALCVYDYKSSDTRLNPSKLYQGLQLQLLMYATIAMREAEAAEGAPAKLYGAFYMPLAGKRDLCDVPPDLTKEAVQLGAYRAKGFFLRDEEAVLRVNKDLAQYRASVSYSDQFSKSGWAKNATAWREDEWQVVLHHVERRAEEAARAIAEGEVRVSPYHLNHQDSGCTNCPYNALCQFERADHFDLYRAVPKLKFDDVIAGGEANR</sequence>
<evidence type="ECO:0000256" key="9">
    <source>
        <dbReference type="ARBA" id="ARBA00023204"/>
    </source>
</evidence>
<keyword evidence="5" id="KW-0347">Helicase</keyword>
<dbReference type="Proteomes" id="UP000642910">
    <property type="component" value="Unassembled WGS sequence"/>
</dbReference>
<evidence type="ECO:0000256" key="3">
    <source>
        <dbReference type="ARBA" id="ARBA00022763"/>
    </source>
</evidence>
<keyword evidence="7" id="KW-0067">ATP-binding</keyword>
<gene>
    <name evidence="12" type="ORF">IW967_09875</name>
</gene>
<dbReference type="SUPFAM" id="SSF52540">
    <property type="entry name" value="P-loop containing nucleoside triphosphate hydrolases"/>
    <property type="match status" value="1"/>
</dbReference>
<keyword evidence="2" id="KW-0547">Nucleotide-binding</keyword>
<dbReference type="Pfam" id="PF12705">
    <property type="entry name" value="PDDEXK_1"/>
    <property type="match status" value="1"/>
</dbReference>
<keyword evidence="3" id="KW-0227">DNA damage</keyword>
<keyword evidence="9" id="KW-0234">DNA repair</keyword>
<dbReference type="PANTHER" id="PTHR30591">
    <property type="entry name" value="RECBCD ENZYME SUBUNIT RECC"/>
    <property type="match status" value="1"/>
</dbReference>
<keyword evidence="4" id="KW-0378">Hydrolase</keyword>
<keyword evidence="8" id="KW-0238">DNA-binding</keyword>
<dbReference type="Pfam" id="PF21445">
    <property type="entry name" value="ADDB_N"/>
    <property type="match status" value="1"/>
</dbReference>
<evidence type="ECO:0000256" key="6">
    <source>
        <dbReference type="ARBA" id="ARBA00022839"/>
    </source>
</evidence>
<evidence type="ECO:0000256" key="5">
    <source>
        <dbReference type="ARBA" id="ARBA00022806"/>
    </source>
</evidence>
<dbReference type="Gene3D" id="3.40.50.300">
    <property type="entry name" value="P-loop containing nucleotide triphosphate hydrolases"/>
    <property type="match status" value="4"/>
</dbReference>
<keyword evidence="1" id="KW-0540">Nuclease</keyword>
<evidence type="ECO:0000256" key="7">
    <source>
        <dbReference type="ARBA" id="ARBA00022840"/>
    </source>
</evidence>
<organism evidence="12 13">
    <name type="scientific">Alicyclobacillus mali</name>
    <name type="common">ex Roth et al. 2021</name>
    <dbReference type="NCBI Taxonomy" id="1123961"/>
    <lineage>
        <taxon>Bacteria</taxon>
        <taxon>Bacillati</taxon>
        <taxon>Bacillota</taxon>
        <taxon>Bacilli</taxon>
        <taxon>Bacillales</taxon>
        <taxon>Alicyclobacillaceae</taxon>
        <taxon>Alicyclobacillus</taxon>
    </lineage>
</organism>
<dbReference type="Gene3D" id="3.90.320.10">
    <property type="match status" value="1"/>
</dbReference>
<evidence type="ECO:0000256" key="1">
    <source>
        <dbReference type="ARBA" id="ARBA00022722"/>
    </source>
</evidence>
<comment type="caution">
    <text evidence="12">The sequence shown here is derived from an EMBL/GenBank/DDBJ whole genome shotgun (WGS) entry which is preliminary data.</text>
</comment>
<evidence type="ECO:0000256" key="4">
    <source>
        <dbReference type="ARBA" id="ARBA00022801"/>
    </source>
</evidence>
<accession>A0ABS0F4K7</accession>